<evidence type="ECO:0000256" key="1">
    <source>
        <dbReference type="ARBA" id="ARBA00022448"/>
    </source>
</evidence>
<feature type="transmembrane region" description="Helical" evidence="8">
    <location>
        <begin position="371"/>
        <end position="393"/>
    </location>
</feature>
<evidence type="ECO:0000256" key="4">
    <source>
        <dbReference type="ARBA" id="ARBA00022840"/>
    </source>
</evidence>
<keyword evidence="1" id="KW-0813">Transport</keyword>
<name>A0A066XL98_COLSU</name>
<dbReference type="PANTHER" id="PTHR24223">
    <property type="entry name" value="ATP-BINDING CASSETTE SUB-FAMILY C"/>
    <property type="match status" value="1"/>
</dbReference>
<evidence type="ECO:0000313" key="12">
    <source>
        <dbReference type="Proteomes" id="UP000027238"/>
    </source>
</evidence>
<feature type="domain" description="ABC transmembrane type-1" evidence="10">
    <location>
        <begin position="251"/>
        <end position="399"/>
    </location>
</feature>
<dbReference type="EMBL" id="JMSE01000422">
    <property type="protein sequence ID" value="KDN69983.1"/>
    <property type="molecule type" value="Genomic_DNA"/>
</dbReference>
<feature type="transmembrane region" description="Helical" evidence="8">
    <location>
        <begin position="287"/>
        <end position="306"/>
    </location>
</feature>
<dbReference type="InterPro" id="IPR017871">
    <property type="entry name" value="ABC_transporter-like_CS"/>
</dbReference>
<dbReference type="AlphaFoldDB" id="A0A066XL98"/>
<dbReference type="SUPFAM" id="SSF52540">
    <property type="entry name" value="P-loop containing nucleoside triphosphate hydrolases"/>
    <property type="match status" value="1"/>
</dbReference>
<dbReference type="GO" id="GO:0016887">
    <property type="term" value="F:ATP hydrolysis activity"/>
    <property type="evidence" value="ECO:0007669"/>
    <property type="project" value="InterPro"/>
</dbReference>
<dbReference type="PROSITE" id="PS00211">
    <property type="entry name" value="ABC_TRANSPORTER_1"/>
    <property type="match status" value="1"/>
</dbReference>
<dbReference type="PANTHER" id="PTHR24223:SF399">
    <property type="entry name" value="ABC TRANSPORTER ATNG"/>
    <property type="match status" value="1"/>
</dbReference>
<evidence type="ECO:0000313" key="11">
    <source>
        <dbReference type="EMBL" id="KDN69983.1"/>
    </source>
</evidence>
<evidence type="ECO:0000256" key="2">
    <source>
        <dbReference type="ARBA" id="ARBA00022692"/>
    </source>
</evidence>
<feature type="region of interest" description="Disordered" evidence="7">
    <location>
        <begin position="194"/>
        <end position="215"/>
    </location>
</feature>
<dbReference type="InterPro" id="IPR011527">
    <property type="entry name" value="ABC1_TM_dom"/>
</dbReference>
<feature type="transmembrane region" description="Helical" evidence="8">
    <location>
        <begin position="326"/>
        <end position="350"/>
    </location>
</feature>
<evidence type="ECO:0000256" key="8">
    <source>
        <dbReference type="SAM" id="Phobius"/>
    </source>
</evidence>
<organism evidence="11 12">
    <name type="scientific">Colletotrichum sublineola</name>
    <name type="common">Sorghum anthracnose fungus</name>
    <dbReference type="NCBI Taxonomy" id="1173701"/>
    <lineage>
        <taxon>Eukaryota</taxon>
        <taxon>Fungi</taxon>
        <taxon>Dikarya</taxon>
        <taxon>Ascomycota</taxon>
        <taxon>Pezizomycotina</taxon>
        <taxon>Sordariomycetes</taxon>
        <taxon>Hypocreomycetidae</taxon>
        <taxon>Glomerellales</taxon>
        <taxon>Glomerellaceae</taxon>
        <taxon>Colletotrichum</taxon>
        <taxon>Colletotrichum graminicola species complex</taxon>
    </lineage>
</organism>
<reference evidence="12" key="1">
    <citation type="journal article" date="2014" name="Genome Announc.">
        <title>Draft genome sequence of Colletotrichum sublineola, a destructive pathogen of cultivated sorghum.</title>
        <authorList>
            <person name="Baroncelli R."/>
            <person name="Sanz-Martin J.M."/>
            <person name="Rech G.E."/>
            <person name="Sukno S.A."/>
            <person name="Thon M.R."/>
        </authorList>
    </citation>
    <scope>NUCLEOTIDE SEQUENCE [LARGE SCALE GENOMIC DNA]</scope>
    <source>
        <strain evidence="12">TX430BB</strain>
    </source>
</reference>
<keyword evidence="12" id="KW-1185">Reference proteome</keyword>
<evidence type="ECO:0000259" key="9">
    <source>
        <dbReference type="PROSITE" id="PS50893"/>
    </source>
</evidence>
<evidence type="ECO:0000256" key="5">
    <source>
        <dbReference type="ARBA" id="ARBA00022989"/>
    </source>
</evidence>
<dbReference type="InterPro" id="IPR027417">
    <property type="entry name" value="P-loop_NTPase"/>
</dbReference>
<gene>
    <name evidence="11" type="ORF">CSUB01_12127</name>
</gene>
<keyword evidence="5 8" id="KW-1133">Transmembrane helix</keyword>
<dbReference type="Pfam" id="PF00005">
    <property type="entry name" value="ABC_tran"/>
    <property type="match status" value="1"/>
</dbReference>
<dbReference type="HOGENOM" id="CLU_690802_0_0_1"/>
<dbReference type="InterPro" id="IPR036640">
    <property type="entry name" value="ABC1_TM_sf"/>
</dbReference>
<dbReference type="GO" id="GO:0140359">
    <property type="term" value="F:ABC-type transporter activity"/>
    <property type="evidence" value="ECO:0007669"/>
    <property type="project" value="InterPro"/>
</dbReference>
<dbReference type="GO" id="GO:0005524">
    <property type="term" value="F:ATP binding"/>
    <property type="evidence" value="ECO:0007669"/>
    <property type="project" value="UniProtKB-KW"/>
</dbReference>
<comment type="caution">
    <text evidence="11">The sequence shown here is derived from an EMBL/GenBank/DDBJ whole genome shotgun (WGS) entry which is preliminary data.</text>
</comment>
<dbReference type="Gene3D" id="1.20.1560.10">
    <property type="entry name" value="ABC transporter type 1, transmembrane domain"/>
    <property type="match status" value="1"/>
</dbReference>
<dbReference type="InterPro" id="IPR003439">
    <property type="entry name" value="ABC_transporter-like_ATP-bd"/>
</dbReference>
<dbReference type="SUPFAM" id="SSF90123">
    <property type="entry name" value="ABC transporter transmembrane region"/>
    <property type="match status" value="1"/>
</dbReference>
<keyword evidence="2 8" id="KW-0812">Transmembrane</keyword>
<dbReference type="PROSITE" id="PS50893">
    <property type="entry name" value="ABC_TRANSPORTER_2"/>
    <property type="match status" value="1"/>
</dbReference>
<evidence type="ECO:0000259" key="10">
    <source>
        <dbReference type="PROSITE" id="PS50929"/>
    </source>
</evidence>
<evidence type="ECO:0000256" key="7">
    <source>
        <dbReference type="SAM" id="MobiDB-lite"/>
    </source>
</evidence>
<dbReference type="OrthoDB" id="6500128at2759"/>
<evidence type="ECO:0000256" key="6">
    <source>
        <dbReference type="ARBA" id="ARBA00023136"/>
    </source>
</evidence>
<dbReference type="GO" id="GO:0016020">
    <property type="term" value="C:membrane"/>
    <property type="evidence" value="ECO:0007669"/>
    <property type="project" value="InterPro"/>
</dbReference>
<keyword evidence="6 8" id="KW-0472">Membrane</keyword>
<accession>A0A066XL98</accession>
<dbReference type="STRING" id="1173701.A0A066XL98"/>
<feature type="transmembrane region" description="Helical" evidence="8">
    <location>
        <begin position="244"/>
        <end position="266"/>
    </location>
</feature>
<dbReference type="InterPro" id="IPR050173">
    <property type="entry name" value="ABC_transporter_C-like"/>
</dbReference>
<protein>
    <submittedName>
        <fullName evidence="11">Putative ABC multidrug transporter</fullName>
    </submittedName>
</protein>
<dbReference type="Proteomes" id="UP000027238">
    <property type="component" value="Unassembled WGS sequence"/>
</dbReference>
<sequence length="399" mass="43319">MVIFGSPGSGKSSLLLSVLGELHQKTGEIFRKPYLEIAFCAQEPWLPDLSIRDVITRPLRLDGVWLSEVIAACDLAQDISLLPQKEDTMIGSSGSRLSGGQKQRVSLARALYSRKECVLLDDVLSGLDSATARTVAQKVLGPKGLCRRHGITVLMTAPNIMYETYFDSTYVMQAGSLSKIPSSSLLPAADDELSKQPHLAEGKPQNSHPSANNRAVGVQSTPIMTEKSISGVNIDLYKYFFSTMGWGATGLVFASSATFVFCFKFPDIWLRWWTDSDSHSKGTDARMYMTVYVLLAAVALIALALFSWSLKIIAVPRAAVMLHQRLLSAVVGAPYYFLVAAGPGSILNRLSEDLCIVDLQLTLALSRSIDGFFTIIAEATLISYASVLTALAFPPLLGL</sequence>
<dbReference type="PROSITE" id="PS50929">
    <property type="entry name" value="ABC_TM1F"/>
    <property type="match status" value="1"/>
</dbReference>
<feature type="domain" description="ABC transporter" evidence="9">
    <location>
        <begin position="2"/>
        <end position="199"/>
    </location>
</feature>
<dbReference type="eggNOG" id="KOG0054">
    <property type="taxonomic scope" value="Eukaryota"/>
</dbReference>
<feature type="compositionally biased region" description="Polar residues" evidence="7">
    <location>
        <begin position="204"/>
        <end position="215"/>
    </location>
</feature>
<proteinExistence type="predicted"/>
<dbReference type="Gene3D" id="3.40.50.300">
    <property type="entry name" value="P-loop containing nucleotide triphosphate hydrolases"/>
    <property type="match status" value="1"/>
</dbReference>
<keyword evidence="3" id="KW-0547">Nucleotide-binding</keyword>
<dbReference type="OMA" id="EDECKLA"/>
<keyword evidence="4" id="KW-0067">ATP-binding</keyword>
<evidence type="ECO:0000256" key="3">
    <source>
        <dbReference type="ARBA" id="ARBA00022741"/>
    </source>
</evidence>